<feature type="transmembrane region" description="Helical" evidence="2">
    <location>
        <begin position="70"/>
        <end position="93"/>
    </location>
</feature>
<evidence type="ECO:0000256" key="1">
    <source>
        <dbReference type="SAM" id="MobiDB-lite"/>
    </source>
</evidence>
<name>X1CK30_9ZZZZ</name>
<feature type="region of interest" description="Disordered" evidence="1">
    <location>
        <begin position="179"/>
        <end position="211"/>
    </location>
</feature>
<comment type="caution">
    <text evidence="4">The sequence shown here is derived from an EMBL/GenBank/DDBJ whole genome shotgun (WGS) entry which is preliminary data.</text>
</comment>
<dbReference type="EMBL" id="BART01020877">
    <property type="protein sequence ID" value="GAG93387.1"/>
    <property type="molecule type" value="Genomic_DNA"/>
</dbReference>
<reference evidence="4" key="1">
    <citation type="journal article" date="2014" name="Front. Microbiol.">
        <title>High frequency of phylogenetically diverse reductive dehalogenase-homologous genes in deep subseafloor sedimentary metagenomes.</title>
        <authorList>
            <person name="Kawai M."/>
            <person name="Futagami T."/>
            <person name="Toyoda A."/>
            <person name="Takaki Y."/>
            <person name="Nishi S."/>
            <person name="Hori S."/>
            <person name="Arai W."/>
            <person name="Tsubouchi T."/>
            <person name="Morono Y."/>
            <person name="Uchiyama I."/>
            <person name="Ito T."/>
            <person name="Fujiyama A."/>
            <person name="Inagaki F."/>
            <person name="Takami H."/>
        </authorList>
    </citation>
    <scope>NUCLEOTIDE SEQUENCE</scope>
    <source>
        <strain evidence="4">Expedition CK06-06</strain>
    </source>
</reference>
<dbReference type="Pfam" id="PF03703">
    <property type="entry name" value="bPH_2"/>
    <property type="match status" value="1"/>
</dbReference>
<accession>X1CK30</accession>
<feature type="transmembrane region" description="Helical" evidence="2">
    <location>
        <begin position="26"/>
        <end position="50"/>
    </location>
</feature>
<evidence type="ECO:0000256" key="2">
    <source>
        <dbReference type="SAM" id="Phobius"/>
    </source>
</evidence>
<protein>
    <recommendedName>
        <fullName evidence="3">YdbS-like PH domain-containing protein</fullName>
    </recommendedName>
</protein>
<organism evidence="4">
    <name type="scientific">marine sediment metagenome</name>
    <dbReference type="NCBI Taxonomy" id="412755"/>
    <lineage>
        <taxon>unclassified sequences</taxon>
        <taxon>metagenomes</taxon>
        <taxon>ecological metagenomes</taxon>
    </lineage>
</organism>
<keyword evidence="2" id="KW-1133">Transmembrane helix</keyword>
<evidence type="ECO:0000313" key="4">
    <source>
        <dbReference type="EMBL" id="GAG93387.1"/>
    </source>
</evidence>
<keyword evidence="2" id="KW-0812">Transmembrane</keyword>
<evidence type="ECO:0000259" key="3">
    <source>
        <dbReference type="Pfam" id="PF03703"/>
    </source>
</evidence>
<dbReference type="PANTHER" id="PTHR37938:SF1">
    <property type="entry name" value="BLL0215 PROTEIN"/>
    <property type="match status" value="1"/>
</dbReference>
<dbReference type="AlphaFoldDB" id="X1CK30"/>
<keyword evidence="2" id="KW-0472">Membrane</keyword>
<dbReference type="PANTHER" id="PTHR37938">
    <property type="entry name" value="BLL0215 PROTEIN"/>
    <property type="match status" value="1"/>
</dbReference>
<feature type="domain" description="YdbS-like PH" evidence="3">
    <location>
        <begin position="96"/>
        <end position="170"/>
    </location>
</feature>
<dbReference type="InterPro" id="IPR005182">
    <property type="entry name" value="YdbS-like_PH"/>
</dbReference>
<proteinExistence type="predicted"/>
<sequence>MTEKELKFPGQGIDERINIFLRRHPLSFLGFGLIGLAMIILPLIVFIIMINSGFLVLDSSADSLDYQLAVVIATGYLLFCLGLMLVAWVNYYLDIYIITDRRIIDVNQEGLFSRSLSAIDLVDVEDVKANVQGFLCTFFNYGDVFVQTAGEARNIDFPHVPNPYAVAREIMDSHEEAVRIQARERGRKPEKKHPLPELGSTAPERKPQPIP</sequence>
<gene>
    <name evidence="4" type="ORF">S01H4_38678</name>
</gene>